<dbReference type="InterPro" id="IPR001608">
    <property type="entry name" value="Ala_racemase_N"/>
</dbReference>
<comment type="caution">
    <text evidence="4">The sequence shown here is derived from an EMBL/GenBank/DDBJ whole genome shotgun (WGS) entry which is preliminary data.</text>
</comment>
<keyword evidence="5" id="KW-1185">Reference proteome</keyword>
<dbReference type="GO" id="GO:0030170">
    <property type="term" value="F:pyridoxal phosphate binding"/>
    <property type="evidence" value="ECO:0007669"/>
    <property type="project" value="InterPro"/>
</dbReference>
<evidence type="ECO:0000259" key="3">
    <source>
        <dbReference type="Pfam" id="PF01168"/>
    </source>
</evidence>
<proteinExistence type="inferred from homology"/>
<dbReference type="PANTHER" id="PTHR10146:SF14">
    <property type="entry name" value="PYRIDOXAL PHOSPHATE HOMEOSTASIS PROTEIN"/>
    <property type="match status" value="1"/>
</dbReference>
<accession>A0A1D3D485</accession>
<reference evidence="4 5" key="1">
    <citation type="journal article" date="2016" name="BMC Genomics">
        <title>Comparative genomics reveals Cyclospora cayetanensis possesses coccidia-like metabolism and invasion components but unique surface antigens.</title>
        <authorList>
            <person name="Liu S."/>
            <person name="Wang L."/>
            <person name="Zheng H."/>
            <person name="Xu Z."/>
            <person name="Roellig D.M."/>
            <person name="Li N."/>
            <person name="Frace M.A."/>
            <person name="Tang K."/>
            <person name="Arrowood M.J."/>
            <person name="Moss D.M."/>
            <person name="Zhang L."/>
            <person name="Feng Y."/>
            <person name="Xiao L."/>
        </authorList>
    </citation>
    <scope>NUCLEOTIDE SEQUENCE [LARGE SCALE GENOMIC DNA]</scope>
    <source>
        <strain evidence="4 5">CHN_HEN01</strain>
    </source>
</reference>
<keyword evidence="1" id="KW-0663">Pyridoxal phosphate</keyword>
<evidence type="ECO:0000313" key="5">
    <source>
        <dbReference type="Proteomes" id="UP000095192"/>
    </source>
</evidence>
<organism evidence="4 5">
    <name type="scientific">Cyclospora cayetanensis</name>
    <dbReference type="NCBI Taxonomy" id="88456"/>
    <lineage>
        <taxon>Eukaryota</taxon>
        <taxon>Sar</taxon>
        <taxon>Alveolata</taxon>
        <taxon>Apicomplexa</taxon>
        <taxon>Conoidasida</taxon>
        <taxon>Coccidia</taxon>
        <taxon>Eucoccidiorida</taxon>
        <taxon>Eimeriorina</taxon>
        <taxon>Eimeriidae</taxon>
        <taxon>Cyclospora</taxon>
    </lineage>
</organism>
<dbReference type="Gene3D" id="3.20.20.10">
    <property type="entry name" value="Alanine racemase"/>
    <property type="match status" value="1"/>
</dbReference>
<dbReference type="InterPro" id="IPR029066">
    <property type="entry name" value="PLP-binding_barrel"/>
</dbReference>
<protein>
    <submittedName>
        <fullName evidence="4">Proline synthetase co-transcribed protein</fullName>
    </submittedName>
</protein>
<dbReference type="FunCoup" id="A0A1D3D485">
    <property type="interactions" value="137"/>
</dbReference>
<sequence length="307" mass="32643">MFQPKATPTQYYTCPSRQLQPIRCAATATTSSKLVFTKVAKESANTKGTSVAAISRFGSGRLAGAFCLALLITMAAEVAGENFDYVQKNIQEVQARIAASAASATSATDTDAGSAPAEPPTLPLLVAEARCVGLTMHVGSLQTNKVRQLLHEVPSLYSVDSVDNPRLASVLQQEAAPINKKLRVLVQVNAGLEPQKSGVTGPTWPDAEMGALALATFIVQECPNLLFKGFMTVAPVDEESAVEAFTRMKQLKAKATENDIIKNALEKGESLQLSMGMSSDMHLAIPRGSTQVRVGTAIFGPRRSIVH</sequence>
<dbReference type="SUPFAM" id="SSF51419">
    <property type="entry name" value="PLP-binding barrel"/>
    <property type="match status" value="1"/>
</dbReference>
<dbReference type="VEuPathDB" id="ToxoDB:cyc_00735"/>
<dbReference type="InParanoid" id="A0A1D3D485"/>
<dbReference type="InterPro" id="IPR011078">
    <property type="entry name" value="PyrdxlP_homeostasis"/>
</dbReference>
<dbReference type="PANTHER" id="PTHR10146">
    <property type="entry name" value="PROLINE SYNTHETASE CO-TRANSCRIBED BACTERIAL HOMOLOG PROTEIN"/>
    <property type="match status" value="1"/>
</dbReference>
<comment type="similarity">
    <text evidence="2">Belongs to the pyridoxal phosphate-binding protein YggS/PROSC family.</text>
</comment>
<evidence type="ECO:0000313" key="4">
    <source>
        <dbReference type="EMBL" id="OEH78258.1"/>
    </source>
</evidence>
<name>A0A1D3D485_9EIME</name>
<evidence type="ECO:0000256" key="1">
    <source>
        <dbReference type="ARBA" id="ARBA00022898"/>
    </source>
</evidence>
<dbReference type="VEuPathDB" id="ToxoDB:LOC34617856"/>
<dbReference type="Pfam" id="PF01168">
    <property type="entry name" value="Ala_racemase_N"/>
    <property type="match status" value="1"/>
</dbReference>
<dbReference type="Proteomes" id="UP000095192">
    <property type="component" value="Unassembled WGS sequence"/>
</dbReference>
<dbReference type="EMBL" id="JROU02000805">
    <property type="protein sequence ID" value="OEH78258.1"/>
    <property type="molecule type" value="Genomic_DNA"/>
</dbReference>
<evidence type="ECO:0000256" key="2">
    <source>
        <dbReference type="RuleBase" id="RU004514"/>
    </source>
</evidence>
<gene>
    <name evidence="4" type="ORF">cyc_00735</name>
</gene>
<dbReference type="AlphaFoldDB" id="A0A1D3D485"/>
<feature type="domain" description="Alanine racemase N-terminal" evidence="3">
    <location>
        <begin position="161"/>
        <end position="301"/>
    </location>
</feature>